<comment type="caution">
    <text evidence="1">The sequence shown here is derived from an EMBL/GenBank/DDBJ whole genome shotgun (WGS) entry which is preliminary data.</text>
</comment>
<proteinExistence type="predicted"/>
<dbReference type="AlphaFoldDB" id="A0A1G4BJH7"/>
<evidence type="ECO:0000313" key="2">
    <source>
        <dbReference type="Proteomes" id="UP000176998"/>
    </source>
</evidence>
<dbReference type="EMBL" id="MJBS01000018">
    <property type="protein sequence ID" value="OHF01574.1"/>
    <property type="molecule type" value="Genomic_DNA"/>
</dbReference>
<gene>
    <name evidence="1" type="ORF">CORC01_03064</name>
</gene>
<protein>
    <submittedName>
        <fullName evidence="1">Uncharacterized protein</fullName>
    </submittedName>
</protein>
<sequence length="32" mass="3840">MPILLFLHGRGSRRTDIYYPRDVMCIEWVIGM</sequence>
<accession>A0A1G4BJH7</accession>
<name>A0A1G4BJH7_9PEZI</name>
<organism evidence="1 2">
    <name type="scientific">Colletotrichum orchidophilum</name>
    <dbReference type="NCBI Taxonomy" id="1209926"/>
    <lineage>
        <taxon>Eukaryota</taxon>
        <taxon>Fungi</taxon>
        <taxon>Dikarya</taxon>
        <taxon>Ascomycota</taxon>
        <taxon>Pezizomycotina</taxon>
        <taxon>Sordariomycetes</taxon>
        <taxon>Hypocreomycetidae</taxon>
        <taxon>Glomerellales</taxon>
        <taxon>Glomerellaceae</taxon>
        <taxon>Colletotrichum</taxon>
    </lineage>
</organism>
<keyword evidence="2" id="KW-1185">Reference proteome</keyword>
<evidence type="ECO:0000313" key="1">
    <source>
        <dbReference type="EMBL" id="OHF01574.1"/>
    </source>
</evidence>
<reference evidence="1 2" key="1">
    <citation type="submission" date="2016-09" db="EMBL/GenBank/DDBJ databases">
        <authorList>
            <person name="Capua I."/>
            <person name="De Benedictis P."/>
            <person name="Joannis T."/>
            <person name="Lombin L.H."/>
            <person name="Cattoli G."/>
        </authorList>
    </citation>
    <scope>NUCLEOTIDE SEQUENCE [LARGE SCALE GENOMIC DNA]</scope>
    <source>
        <strain evidence="1 2">IMI 309357</strain>
    </source>
</reference>
<dbReference type="GeneID" id="34556224"/>
<dbReference type="Proteomes" id="UP000176998">
    <property type="component" value="Unassembled WGS sequence"/>
</dbReference>
<dbReference type="RefSeq" id="XP_022478716.1">
    <property type="nucleotide sequence ID" value="XM_022614714.1"/>
</dbReference>